<proteinExistence type="predicted"/>
<keyword evidence="2" id="KW-1185">Reference proteome</keyword>
<name>A0A9X2IDL3_9ACTN</name>
<comment type="caution">
    <text evidence="1">The sequence shown here is derived from an EMBL/GenBank/DDBJ whole genome shotgun (WGS) entry which is preliminary data.</text>
</comment>
<dbReference type="AlphaFoldDB" id="A0A9X2IDL3"/>
<feature type="non-terminal residue" evidence="1">
    <location>
        <position position="1"/>
    </location>
</feature>
<dbReference type="EMBL" id="JAMOIL010000001">
    <property type="protein sequence ID" value="MCM0619148.1"/>
    <property type="molecule type" value="Genomic_DNA"/>
</dbReference>
<gene>
    <name evidence="1" type="ORF">M8330_02415</name>
</gene>
<evidence type="ECO:0000313" key="1">
    <source>
        <dbReference type="EMBL" id="MCM0619148.1"/>
    </source>
</evidence>
<dbReference type="Proteomes" id="UP001139485">
    <property type="component" value="Unassembled WGS sequence"/>
</dbReference>
<dbReference type="RefSeq" id="WP_250826030.1">
    <property type="nucleotide sequence ID" value="NZ_JAMOIL010000001.1"/>
</dbReference>
<protein>
    <submittedName>
        <fullName evidence="1">Uncharacterized protein</fullName>
    </submittedName>
</protein>
<sequence>WEGPSEGSLIRFMSEDGVDVPLWSEDGLIFVDGDELVREWSVSQELASDIVEWGRASQGPATARIDAEAARLIRSLRRELDYRFRIVYQP</sequence>
<reference evidence="1" key="1">
    <citation type="submission" date="2022-05" db="EMBL/GenBank/DDBJ databases">
        <authorList>
            <person name="Tuo L."/>
        </authorList>
    </citation>
    <scope>NUCLEOTIDE SEQUENCE</scope>
    <source>
        <strain evidence="1">BSK12Z-4</strain>
    </source>
</reference>
<evidence type="ECO:0000313" key="2">
    <source>
        <dbReference type="Proteomes" id="UP001139485"/>
    </source>
</evidence>
<accession>A0A9X2IDL3</accession>
<organism evidence="1 2">
    <name type="scientific">Nocardioides bruguierae</name>
    <dbReference type="NCBI Taxonomy" id="2945102"/>
    <lineage>
        <taxon>Bacteria</taxon>
        <taxon>Bacillati</taxon>
        <taxon>Actinomycetota</taxon>
        <taxon>Actinomycetes</taxon>
        <taxon>Propionibacteriales</taxon>
        <taxon>Nocardioidaceae</taxon>
        <taxon>Nocardioides</taxon>
    </lineage>
</organism>